<feature type="region of interest" description="Disordered" evidence="5">
    <location>
        <begin position="8"/>
        <end position="30"/>
    </location>
</feature>
<feature type="region of interest" description="Disordered" evidence="5">
    <location>
        <begin position="768"/>
        <end position="787"/>
    </location>
</feature>
<dbReference type="Gene3D" id="3.40.50.1820">
    <property type="entry name" value="alpha/beta hydrolase"/>
    <property type="match status" value="1"/>
</dbReference>
<dbReference type="PROSITE" id="PS50297">
    <property type="entry name" value="ANK_REP_REGION"/>
    <property type="match status" value="3"/>
</dbReference>
<evidence type="ECO:0000259" key="6">
    <source>
        <dbReference type="PROSITE" id="PS50837"/>
    </source>
</evidence>
<keyword evidence="2" id="KW-0677">Repeat</keyword>
<dbReference type="InterPro" id="IPR056884">
    <property type="entry name" value="NPHP3-like_N"/>
</dbReference>
<dbReference type="InterPro" id="IPR027417">
    <property type="entry name" value="P-loop_NTPase"/>
</dbReference>
<evidence type="ECO:0000313" key="7">
    <source>
        <dbReference type="EMBL" id="KAK3942844.1"/>
    </source>
</evidence>
<feature type="compositionally biased region" description="Polar residues" evidence="5">
    <location>
        <begin position="19"/>
        <end position="30"/>
    </location>
</feature>
<proteinExistence type="inferred from homology"/>
<dbReference type="EMBL" id="MU853770">
    <property type="protein sequence ID" value="KAK3942844.1"/>
    <property type="molecule type" value="Genomic_DNA"/>
</dbReference>
<dbReference type="PROSITE" id="PS50088">
    <property type="entry name" value="ANK_REPEAT"/>
    <property type="match status" value="3"/>
</dbReference>
<dbReference type="Pfam" id="PF05057">
    <property type="entry name" value="DUF676"/>
    <property type="match status" value="1"/>
</dbReference>
<feature type="repeat" description="ANK" evidence="4">
    <location>
        <begin position="1185"/>
        <end position="1217"/>
    </location>
</feature>
<dbReference type="SUPFAM" id="SSF52540">
    <property type="entry name" value="P-loop containing nucleoside triphosphate hydrolases"/>
    <property type="match status" value="1"/>
</dbReference>
<keyword evidence="8" id="KW-1185">Reference proteome</keyword>
<dbReference type="PANTHER" id="PTHR24198">
    <property type="entry name" value="ANKYRIN REPEAT AND PROTEIN KINASE DOMAIN-CONTAINING PROTEIN"/>
    <property type="match status" value="1"/>
</dbReference>
<dbReference type="PROSITE" id="PS50837">
    <property type="entry name" value="NACHT"/>
    <property type="match status" value="1"/>
</dbReference>
<dbReference type="InterPro" id="IPR036770">
    <property type="entry name" value="Ankyrin_rpt-contain_sf"/>
</dbReference>
<dbReference type="Pfam" id="PF12796">
    <property type="entry name" value="Ank_2"/>
    <property type="match status" value="3"/>
</dbReference>
<evidence type="ECO:0000256" key="1">
    <source>
        <dbReference type="ARBA" id="ARBA00007920"/>
    </source>
</evidence>
<dbReference type="InterPro" id="IPR007111">
    <property type="entry name" value="NACHT_NTPase"/>
</dbReference>
<comment type="caution">
    <text evidence="7">The sequence shown here is derived from an EMBL/GenBank/DDBJ whole genome shotgun (WGS) entry which is preliminary data.</text>
</comment>
<name>A0AAN6S718_9PEZI</name>
<dbReference type="PANTHER" id="PTHR24198:SF165">
    <property type="entry name" value="ANKYRIN REPEAT-CONTAINING PROTEIN-RELATED"/>
    <property type="match status" value="1"/>
</dbReference>
<dbReference type="InterPro" id="IPR007751">
    <property type="entry name" value="DUF676_lipase-like"/>
</dbReference>
<dbReference type="InterPro" id="IPR029058">
    <property type="entry name" value="AB_hydrolase_fold"/>
</dbReference>
<organism evidence="7 8">
    <name type="scientific">Diplogelasinospora grovesii</name>
    <dbReference type="NCBI Taxonomy" id="303347"/>
    <lineage>
        <taxon>Eukaryota</taxon>
        <taxon>Fungi</taxon>
        <taxon>Dikarya</taxon>
        <taxon>Ascomycota</taxon>
        <taxon>Pezizomycotina</taxon>
        <taxon>Sordariomycetes</taxon>
        <taxon>Sordariomycetidae</taxon>
        <taxon>Sordariales</taxon>
        <taxon>Diplogelasinosporaceae</taxon>
        <taxon>Diplogelasinospora</taxon>
    </lineage>
</organism>
<dbReference type="Proteomes" id="UP001303473">
    <property type="component" value="Unassembled WGS sequence"/>
</dbReference>
<dbReference type="AlphaFoldDB" id="A0AAN6S718"/>
<feature type="repeat" description="ANK" evidence="4">
    <location>
        <begin position="914"/>
        <end position="946"/>
    </location>
</feature>
<dbReference type="SMART" id="SM00248">
    <property type="entry name" value="ANK"/>
    <property type="match status" value="9"/>
</dbReference>
<sequence>MMRKLLKKLGKRSRESSSTAETQGTSTATPRSERFGLFLLAESAPNTNENEHYAVDIIAVHGLNGDAYTTWTHANGTLWIRDLLPKFLPGCRVYTYGYPSQVAFSTSFAEVQEYSRRLLSSIRDVQEDCDQAMRSIIFVCHSLGGIVCKQALVLAHEDDMVYGTLLNSVAGVVFMGTPHKGNSMANLGSVVGRIVNTCLATTTATLQNKAIRTDLLDYLNYDSRVLHDLAISVRNRLQDLMVISFYETEALSPLSSMIVDKASSVLGIPREEVIPLYANHRDICRFPGETDDYKTVSKAVRRIARNPRVMQHTSHRASTHSSETLNESEKSCMKLLSVSDIADYQRMLPKPAKGTCQWIVNHPDFVAWADKAESALLWLTGHPGCGKTILSFFLAKHLEEARPSRLPNNVCVYFCDDKVNKQRDAKDILLGVIFQVICRHRSLIRHVRRVFDIQGPNMIQSFAALWDIFVKITTDPKSGPTYIIIDGLDECESTTRHSLLDCIRSFTQAPSRMPVSGQHVKFVVTSRPSLMALEGSIDDVAKHRIAINEGQRGYEEDLQIFIQQRVDEISQRRNISQETREFLRQTLHSKSGQTFLWVHMVLTSLEKSVLASVKDFQHLIATLPPDLETTYLGFLSGIPADHQDKASKLLKLILGSSRPLTLDEINIAFTIDSSHRTSEIVASNCQSAMQITLQGILGPLVRISDSKVALVHQSAKDFLLHWIGADHESPAIIPIREEDCALLIASACIYYLLLEDFAVDVSIPEKSHSESASDSPGPCESSVASTDAKPFWDDDAEDLFPHNMFTEPDTLVADACQLLASKHAFYRYASLHWAEHFALCEASAPVGLREAARSLLDINTTSCSNWLLFFRTEMAAFDHSVPESFDLMTAAAYFNLHETLKHHISTHDIILETQKDHALFWAAEQGHCRIVKTLLRAGADPNAQVCGRQSALICASQNGHLDCVVTLSEDKRTDLNLRGKSGRTALMFACSSGHYDIVKTLLGRDGCKVDEEDDSGATALSWAAVGGHARIISELTTCPTIDLNHRDKRGRTAVSWAAGEGMDQVLKTLLKVPEVDANLDDGTGRSPLSWAAGNGCAATVRVLVRDTKVDKASVDRDQRNAISWACAGGHLDALRVLIRHGCPGVDDRDVDGWTPLAWAVQHDSPHIVETLVSNKSVNLERRDDSGRTPLAWAVGYGHLKVVKALLRGGADPESTSVTGQTPVSIAREFRDFGRDGILEELLFYIKERKEKGIVR</sequence>
<dbReference type="Gene3D" id="1.25.40.20">
    <property type="entry name" value="Ankyrin repeat-containing domain"/>
    <property type="match status" value="4"/>
</dbReference>
<protein>
    <recommendedName>
        <fullName evidence="6">NACHT domain-containing protein</fullName>
    </recommendedName>
</protein>
<gene>
    <name evidence="7" type="ORF">QBC46DRAFT_283008</name>
</gene>
<evidence type="ECO:0000256" key="3">
    <source>
        <dbReference type="ARBA" id="ARBA00023043"/>
    </source>
</evidence>
<reference evidence="8" key="1">
    <citation type="journal article" date="2023" name="Mol. Phylogenet. Evol.">
        <title>Genome-scale phylogeny and comparative genomics of the fungal order Sordariales.</title>
        <authorList>
            <person name="Hensen N."/>
            <person name="Bonometti L."/>
            <person name="Westerberg I."/>
            <person name="Brannstrom I.O."/>
            <person name="Guillou S."/>
            <person name="Cros-Aarteil S."/>
            <person name="Calhoun S."/>
            <person name="Haridas S."/>
            <person name="Kuo A."/>
            <person name="Mondo S."/>
            <person name="Pangilinan J."/>
            <person name="Riley R."/>
            <person name="LaButti K."/>
            <person name="Andreopoulos B."/>
            <person name="Lipzen A."/>
            <person name="Chen C."/>
            <person name="Yan M."/>
            <person name="Daum C."/>
            <person name="Ng V."/>
            <person name="Clum A."/>
            <person name="Steindorff A."/>
            <person name="Ohm R.A."/>
            <person name="Martin F."/>
            <person name="Silar P."/>
            <person name="Natvig D.O."/>
            <person name="Lalanne C."/>
            <person name="Gautier V."/>
            <person name="Ament-Velasquez S.L."/>
            <person name="Kruys A."/>
            <person name="Hutchinson M.I."/>
            <person name="Powell A.J."/>
            <person name="Barry K."/>
            <person name="Miller A.N."/>
            <person name="Grigoriev I.V."/>
            <person name="Debuchy R."/>
            <person name="Gladieux P."/>
            <person name="Hiltunen Thoren M."/>
            <person name="Johannesson H."/>
        </authorList>
    </citation>
    <scope>NUCLEOTIDE SEQUENCE [LARGE SCALE GENOMIC DNA]</scope>
    <source>
        <strain evidence="8">CBS 340.73</strain>
    </source>
</reference>
<comment type="similarity">
    <text evidence="1">Belongs to the putative lipase ROG1 family.</text>
</comment>
<evidence type="ECO:0000313" key="8">
    <source>
        <dbReference type="Proteomes" id="UP001303473"/>
    </source>
</evidence>
<evidence type="ECO:0000256" key="4">
    <source>
        <dbReference type="PROSITE-ProRule" id="PRU00023"/>
    </source>
</evidence>
<feature type="repeat" description="ANK" evidence="4">
    <location>
        <begin position="981"/>
        <end position="1014"/>
    </location>
</feature>
<dbReference type="InterPro" id="IPR002110">
    <property type="entry name" value="Ankyrin_rpt"/>
</dbReference>
<keyword evidence="3 4" id="KW-0040">ANK repeat</keyword>
<evidence type="ECO:0000256" key="2">
    <source>
        <dbReference type="ARBA" id="ARBA00022737"/>
    </source>
</evidence>
<feature type="domain" description="NACHT" evidence="6">
    <location>
        <begin position="375"/>
        <end position="529"/>
    </location>
</feature>
<accession>A0AAN6S718</accession>
<dbReference type="Pfam" id="PF24883">
    <property type="entry name" value="NPHP3_N"/>
    <property type="match status" value="1"/>
</dbReference>
<evidence type="ECO:0000256" key="5">
    <source>
        <dbReference type="SAM" id="MobiDB-lite"/>
    </source>
</evidence>
<dbReference type="Gene3D" id="3.40.50.300">
    <property type="entry name" value="P-loop containing nucleotide triphosphate hydrolases"/>
    <property type="match status" value="1"/>
</dbReference>
<dbReference type="SUPFAM" id="SSF48403">
    <property type="entry name" value="Ankyrin repeat"/>
    <property type="match status" value="1"/>
</dbReference>
<dbReference type="SUPFAM" id="SSF53474">
    <property type="entry name" value="alpha/beta-Hydrolases"/>
    <property type="match status" value="1"/>
</dbReference>